<dbReference type="Pfam" id="PF20126">
    <property type="entry name" value="TumE"/>
    <property type="match status" value="1"/>
</dbReference>
<organism evidence="1 2">
    <name type="scientific">Candidatus Hydrogenisulfobacillus filiaventi</name>
    <dbReference type="NCBI Taxonomy" id="2707344"/>
    <lineage>
        <taxon>Bacteria</taxon>
        <taxon>Bacillati</taxon>
        <taxon>Bacillota</taxon>
        <taxon>Clostridia</taxon>
        <taxon>Eubacteriales</taxon>
        <taxon>Clostridiales Family XVII. Incertae Sedis</taxon>
        <taxon>Candidatus Hydrogenisulfobacillus</taxon>
    </lineage>
</organism>
<reference evidence="1 2" key="1">
    <citation type="submission" date="2020-02" db="EMBL/GenBank/DDBJ databases">
        <authorList>
            <person name="Hogendoorn C."/>
        </authorList>
    </citation>
    <scope>NUCLEOTIDE SEQUENCE [LARGE SCALE GENOMIC DNA]</scope>
    <source>
        <strain evidence="1">R501</strain>
    </source>
</reference>
<dbReference type="AlphaFoldDB" id="A0A6F8ZCI4"/>
<sequence length="113" mass="13090">MTLEEIGRLCAAESPRLVVRAWMVDPRRGRMRLALRDGTYLDAHQLGADRYSYHWQRPGETVRRNNAPHFNHIDTALHHLHIGQEVRASPVRGVSEQDVRQVLRFIQSQIEGD</sequence>
<evidence type="ECO:0000313" key="2">
    <source>
        <dbReference type="Proteomes" id="UP000503399"/>
    </source>
</evidence>
<dbReference type="InterPro" id="IPR045397">
    <property type="entry name" value="TumE-like"/>
</dbReference>
<dbReference type="EMBL" id="LR778114">
    <property type="protein sequence ID" value="CAB1127746.1"/>
    <property type="molecule type" value="Genomic_DNA"/>
</dbReference>
<keyword evidence="2" id="KW-1185">Reference proteome</keyword>
<dbReference type="KEGG" id="hfv:R50_0240"/>
<name>A0A6F8ZCI4_9FIRM</name>
<accession>A0A6F8ZCI4</accession>
<evidence type="ECO:0000313" key="1">
    <source>
        <dbReference type="EMBL" id="CAB1127746.1"/>
    </source>
</evidence>
<proteinExistence type="predicted"/>
<gene>
    <name evidence="1" type="ORF">R50_0240</name>
</gene>
<dbReference type="Proteomes" id="UP000503399">
    <property type="component" value="Chromosome"/>
</dbReference>
<protein>
    <submittedName>
        <fullName evidence="1">Uncharacterized protein</fullName>
    </submittedName>
</protein>